<dbReference type="KEGG" id="vg:5141929"/>
<keyword evidence="1" id="KW-0863">Zinc-finger</keyword>
<evidence type="ECO:0000256" key="1">
    <source>
        <dbReference type="PROSITE-ProRule" id="PRU00175"/>
    </source>
</evidence>
<protein>
    <submittedName>
        <fullName evidence="3">Ld132-like protein</fullName>
    </submittedName>
</protein>
<dbReference type="GO" id="GO:0008270">
    <property type="term" value="F:zinc ion binding"/>
    <property type="evidence" value="ECO:0007669"/>
    <property type="project" value="UniProtKB-KW"/>
</dbReference>
<evidence type="ECO:0000313" key="4">
    <source>
        <dbReference type="Proteomes" id="UP000214353"/>
    </source>
</evidence>
<keyword evidence="1" id="KW-0862">Zinc</keyword>
<accession>Q0N446</accession>
<feature type="domain" description="RING-type" evidence="2">
    <location>
        <begin position="148"/>
        <end position="181"/>
    </location>
</feature>
<dbReference type="InterPro" id="IPR013083">
    <property type="entry name" value="Znf_RING/FYVE/PHD"/>
</dbReference>
<organism evidence="3 4">
    <name type="scientific">Clanis bilineata nucleopolyhedrovirus</name>
    <dbReference type="NCBI Taxonomy" id="1307957"/>
    <lineage>
        <taxon>Viruses</taxon>
        <taxon>Viruses incertae sedis</taxon>
        <taxon>Naldaviricetes</taxon>
        <taxon>Lefavirales</taxon>
        <taxon>Baculoviridae</taxon>
        <taxon>Alphabaculovirus</taxon>
        <taxon>Alphabaculovirus clabilineatae</taxon>
    </lineage>
</organism>
<dbReference type="InterPro" id="IPR001841">
    <property type="entry name" value="Znf_RING"/>
</dbReference>
<keyword evidence="4" id="KW-1185">Reference proteome</keyword>
<sequence length="185" mass="22008">MLSYKRCSADKSIDIESYFIYDVNFSFLYKEGLGVVELSQHKHYVRMLNQAFPIKKYAREWYSKTKNIHEWPSTVMQWKYIFKNCSVNGTTSVLNSYTRRCYCTHKQGLIYAIAVKFNRWPRNADAFYDRIINYVHRGLKVVEKTSECCVCYEFCQSVTAMCNHYLCDDCCKALELCPYCRRQLD</sequence>
<keyword evidence="1" id="KW-0479">Metal-binding</keyword>
<dbReference type="Proteomes" id="UP000214353">
    <property type="component" value="Segment"/>
</dbReference>
<dbReference type="PROSITE" id="PS50089">
    <property type="entry name" value="ZF_RING_2"/>
    <property type="match status" value="1"/>
</dbReference>
<reference evidence="3 4" key="1">
    <citation type="journal article" date="2009" name="BMC Genomics">
        <title>Genomic sequence, organization and characteristics of a new nucleopolyhedrovirus isolated from Clanis bilineata larva.</title>
        <authorList>
            <person name="Zhu S.Y."/>
            <person name="Yi J.P."/>
            <person name="Shen W.D."/>
            <person name="Wang L.Q."/>
            <person name="He H.G."/>
            <person name="Wang Y."/>
            <person name="Li B."/>
            <person name="Wang W.B."/>
        </authorList>
    </citation>
    <scope>NUCLEOTIDE SEQUENCE [LARGE SCALE GENOMIC DNA]</scope>
    <source>
        <strain evidence="3">DZ1</strain>
    </source>
</reference>
<evidence type="ECO:0000259" key="2">
    <source>
        <dbReference type="PROSITE" id="PS50089"/>
    </source>
</evidence>
<dbReference type="RefSeq" id="YP_717592.1">
    <property type="nucleotide sequence ID" value="NC_008293.1"/>
</dbReference>
<dbReference type="EMBL" id="DQ504428">
    <property type="protein sequence ID" value="ABF47397.1"/>
    <property type="molecule type" value="Genomic_DNA"/>
</dbReference>
<proteinExistence type="predicted"/>
<dbReference type="Gene3D" id="3.30.40.10">
    <property type="entry name" value="Zinc/RING finger domain, C3HC4 (zinc finger)"/>
    <property type="match status" value="1"/>
</dbReference>
<evidence type="ECO:0000313" key="3">
    <source>
        <dbReference type="EMBL" id="ABF47397.1"/>
    </source>
</evidence>
<name>Q0N446_9ABAC</name>
<dbReference type="GeneID" id="5141929"/>